<comment type="caution">
    <text evidence="1">The sequence shown here is derived from an EMBL/GenBank/DDBJ whole genome shotgun (WGS) entry which is preliminary data.</text>
</comment>
<proteinExistence type="predicted"/>
<protein>
    <submittedName>
        <fullName evidence="1">10680_t:CDS:1</fullName>
    </submittedName>
</protein>
<dbReference type="AlphaFoldDB" id="A0A9N9BI42"/>
<sequence length="207" mass="22893">MSDTAGFNNESINESYTYSISSDQVHSMDSSSTDNLPLNQTIITDSGHANMSSMDSNDIYFYQPPSQAIFPSDTGLLDYTYNNDSTDGNGPLNSENRVNYSTINYNLNDCNPSSVSYPIVQLIQTPSRSSALLSNYDLNNNREPSIRHSLSQTVGQTQSTPTFSNNASMMTNATSHRQVIIIMNADINVERLLSIIQSCGRVEKIYI</sequence>
<dbReference type="Proteomes" id="UP000789739">
    <property type="component" value="Unassembled WGS sequence"/>
</dbReference>
<keyword evidence="2" id="KW-1185">Reference proteome</keyword>
<evidence type="ECO:0000313" key="1">
    <source>
        <dbReference type="EMBL" id="CAG8569532.1"/>
    </source>
</evidence>
<dbReference type="OrthoDB" id="10527926at2759"/>
<organism evidence="1 2">
    <name type="scientific">Paraglomus brasilianum</name>
    <dbReference type="NCBI Taxonomy" id="144538"/>
    <lineage>
        <taxon>Eukaryota</taxon>
        <taxon>Fungi</taxon>
        <taxon>Fungi incertae sedis</taxon>
        <taxon>Mucoromycota</taxon>
        <taxon>Glomeromycotina</taxon>
        <taxon>Glomeromycetes</taxon>
        <taxon>Paraglomerales</taxon>
        <taxon>Paraglomeraceae</taxon>
        <taxon>Paraglomus</taxon>
    </lineage>
</organism>
<name>A0A9N9BI42_9GLOM</name>
<gene>
    <name evidence="1" type="ORF">PBRASI_LOCUS6025</name>
</gene>
<evidence type="ECO:0000313" key="2">
    <source>
        <dbReference type="Proteomes" id="UP000789739"/>
    </source>
</evidence>
<reference evidence="1" key="1">
    <citation type="submission" date="2021-06" db="EMBL/GenBank/DDBJ databases">
        <authorList>
            <person name="Kallberg Y."/>
            <person name="Tangrot J."/>
            <person name="Rosling A."/>
        </authorList>
    </citation>
    <scope>NUCLEOTIDE SEQUENCE</scope>
    <source>
        <strain evidence="1">BR232B</strain>
    </source>
</reference>
<accession>A0A9N9BI42</accession>
<dbReference type="EMBL" id="CAJVPI010000758">
    <property type="protein sequence ID" value="CAG8569532.1"/>
    <property type="molecule type" value="Genomic_DNA"/>
</dbReference>